<keyword evidence="2" id="KW-1185">Reference proteome</keyword>
<proteinExistence type="predicted"/>
<accession>A0A0V1D0P6</accession>
<organism evidence="1 2">
    <name type="scientific">Trichinella britovi</name>
    <name type="common">Parasitic roundworm</name>
    <dbReference type="NCBI Taxonomy" id="45882"/>
    <lineage>
        <taxon>Eukaryota</taxon>
        <taxon>Metazoa</taxon>
        <taxon>Ecdysozoa</taxon>
        <taxon>Nematoda</taxon>
        <taxon>Enoplea</taxon>
        <taxon>Dorylaimia</taxon>
        <taxon>Trichinellida</taxon>
        <taxon>Trichinellidae</taxon>
        <taxon>Trichinella</taxon>
    </lineage>
</organism>
<comment type="caution">
    <text evidence="1">The sequence shown here is derived from an EMBL/GenBank/DDBJ whole genome shotgun (WGS) entry which is preliminary data.</text>
</comment>
<sequence>MASSLASTSIRKVRLKSGWHRIGGLTSTTSFFPSFLCQCVQRIYHAGEISDKSPVIRCQSQELLDFSHAPRRGPLLERRRLLWIGTNPMLRHDVAQVAYALPHQLALLRLDLQSHGLQAGQHPFQAFQVLLLCLPEDDNIVEIEEARFPRRPPQCFLHQTMKRRRGVAEYERHHAELE</sequence>
<dbReference type="OrthoDB" id="10430626at2759"/>
<dbReference type="EMBL" id="JYDI01000061">
    <property type="protein sequence ID" value="KRY55042.1"/>
    <property type="molecule type" value="Genomic_DNA"/>
</dbReference>
<evidence type="ECO:0000313" key="1">
    <source>
        <dbReference type="EMBL" id="KRY55042.1"/>
    </source>
</evidence>
<name>A0A0V1D0P6_TRIBR</name>
<dbReference type="AlphaFoldDB" id="A0A0V1D0P6"/>
<evidence type="ECO:0000313" key="2">
    <source>
        <dbReference type="Proteomes" id="UP000054653"/>
    </source>
</evidence>
<reference evidence="1 2" key="1">
    <citation type="submission" date="2015-01" db="EMBL/GenBank/DDBJ databases">
        <title>Evolution of Trichinella species and genotypes.</title>
        <authorList>
            <person name="Korhonen P.K."/>
            <person name="Edoardo P."/>
            <person name="Giuseppe L.R."/>
            <person name="Gasser R.B."/>
        </authorList>
    </citation>
    <scope>NUCLEOTIDE SEQUENCE [LARGE SCALE GENOMIC DNA]</scope>
    <source>
        <strain evidence="1">ISS120</strain>
    </source>
</reference>
<dbReference type="Proteomes" id="UP000054653">
    <property type="component" value="Unassembled WGS sequence"/>
</dbReference>
<gene>
    <name evidence="1" type="ORF">T03_7497</name>
</gene>
<protein>
    <submittedName>
        <fullName evidence="1">Uncharacterized protein</fullName>
    </submittedName>
</protein>